<evidence type="ECO:0000256" key="1">
    <source>
        <dbReference type="SAM" id="MobiDB-lite"/>
    </source>
</evidence>
<keyword evidence="2" id="KW-0812">Transmembrane</keyword>
<accession>A0AAE0P4Y8</accession>
<dbReference type="Proteomes" id="UP001285441">
    <property type="component" value="Unassembled WGS sequence"/>
</dbReference>
<feature type="region of interest" description="Disordered" evidence="1">
    <location>
        <begin position="82"/>
        <end position="101"/>
    </location>
</feature>
<organism evidence="3 4">
    <name type="scientific">Podospora didyma</name>
    <dbReference type="NCBI Taxonomy" id="330526"/>
    <lineage>
        <taxon>Eukaryota</taxon>
        <taxon>Fungi</taxon>
        <taxon>Dikarya</taxon>
        <taxon>Ascomycota</taxon>
        <taxon>Pezizomycotina</taxon>
        <taxon>Sordariomycetes</taxon>
        <taxon>Sordariomycetidae</taxon>
        <taxon>Sordariales</taxon>
        <taxon>Podosporaceae</taxon>
        <taxon>Podospora</taxon>
    </lineage>
</organism>
<reference evidence="3" key="2">
    <citation type="submission" date="2023-06" db="EMBL/GenBank/DDBJ databases">
        <authorList>
            <consortium name="Lawrence Berkeley National Laboratory"/>
            <person name="Haridas S."/>
            <person name="Hensen N."/>
            <person name="Bonometti L."/>
            <person name="Westerberg I."/>
            <person name="Brannstrom I.O."/>
            <person name="Guillou S."/>
            <person name="Cros-Aarteil S."/>
            <person name="Calhoun S."/>
            <person name="Kuo A."/>
            <person name="Mondo S."/>
            <person name="Pangilinan J."/>
            <person name="Riley R."/>
            <person name="LaButti K."/>
            <person name="Andreopoulos B."/>
            <person name="Lipzen A."/>
            <person name="Chen C."/>
            <person name="Yanf M."/>
            <person name="Daum C."/>
            <person name="Ng V."/>
            <person name="Clum A."/>
            <person name="Steindorff A."/>
            <person name="Ohm R."/>
            <person name="Martin F."/>
            <person name="Silar P."/>
            <person name="Natvig D."/>
            <person name="Lalanne C."/>
            <person name="Gautier V."/>
            <person name="Ament-velasquez S.L."/>
            <person name="Kruys A."/>
            <person name="Hutchinson M.I."/>
            <person name="Powell A.J."/>
            <person name="Barry K."/>
            <person name="Miller A.N."/>
            <person name="Grigoriev I.V."/>
            <person name="Debuchy R."/>
            <person name="Gladieux P."/>
            <person name="Thoren M.H."/>
            <person name="Johannesson H."/>
        </authorList>
    </citation>
    <scope>NUCLEOTIDE SEQUENCE</scope>
    <source>
        <strain evidence="3">CBS 232.78</strain>
    </source>
</reference>
<proteinExistence type="predicted"/>
<evidence type="ECO:0000313" key="4">
    <source>
        <dbReference type="Proteomes" id="UP001285441"/>
    </source>
</evidence>
<comment type="caution">
    <text evidence="3">The sequence shown here is derived from an EMBL/GenBank/DDBJ whole genome shotgun (WGS) entry which is preliminary data.</text>
</comment>
<keyword evidence="2" id="KW-1133">Transmembrane helix</keyword>
<dbReference type="EMBL" id="JAULSW010000001">
    <property type="protein sequence ID" value="KAK3393406.1"/>
    <property type="molecule type" value="Genomic_DNA"/>
</dbReference>
<evidence type="ECO:0000313" key="3">
    <source>
        <dbReference type="EMBL" id="KAK3393406.1"/>
    </source>
</evidence>
<gene>
    <name evidence="3" type="ORF">B0H63DRAFT_17003</name>
</gene>
<dbReference type="AlphaFoldDB" id="A0AAE0P4Y8"/>
<name>A0AAE0P4Y8_9PEZI</name>
<sequence>MRRALSSPLGTSTDSIVGDISFVLSCFQLFVPFASFPPFFPLFVSLPPRVSCFGRGLALRTGFLNIITGELAHLVGRHKTKTDGLRNNKTKHPIADPDFGIEMPTNLERETESSHGYQAVL</sequence>
<reference evidence="3" key="1">
    <citation type="journal article" date="2023" name="Mol. Phylogenet. Evol.">
        <title>Genome-scale phylogeny and comparative genomics of the fungal order Sordariales.</title>
        <authorList>
            <person name="Hensen N."/>
            <person name="Bonometti L."/>
            <person name="Westerberg I."/>
            <person name="Brannstrom I.O."/>
            <person name="Guillou S."/>
            <person name="Cros-Aarteil S."/>
            <person name="Calhoun S."/>
            <person name="Haridas S."/>
            <person name="Kuo A."/>
            <person name="Mondo S."/>
            <person name="Pangilinan J."/>
            <person name="Riley R."/>
            <person name="LaButti K."/>
            <person name="Andreopoulos B."/>
            <person name="Lipzen A."/>
            <person name="Chen C."/>
            <person name="Yan M."/>
            <person name="Daum C."/>
            <person name="Ng V."/>
            <person name="Clum A."/>
            <person name="Steindorff A."/>
            <person name="Ohm R.A."/>
            <person name="Martin F."/>
            <person name="Silar P."/>
            <person name="Natvig D.O."/>
            <person name="Lalanne C."/>
            <person name="Gautier V."/>
            <person name="Ament-Velasquez S.L."/>
            <person name="Kruys A."/>
            <person name="Hutchinson M.I."/>
            <person name="Powell A.J."/>
            <person name="Barry K."/>
            <person name="Miller A.N."/>
            <person name="Grigoriev I.V."/>
            <person name="Debuchy R."/>
            <person name="Gladieux P."/>
            <person name="Hiltunen Thoren M."/>
            <person name="Johannesson H."/>
        </authorList>
    </citation>
    <scope>NUCLEOTIDE SEQUENCE</scope>
    <source>
        <strain evidence="3">CBS 232.78</strain>
    </source>
</reference>
<protein>
    <submittedName>
        <fullName evidence="3">Uncharacterized protein</fullName>
    </submittedName>
</protein>
<keyword evidence="2" id="KW-0472">Membrane</keyword>
<feature type="transmembrane region" description="Helical" evidence="2">
    <location>
        <begin position="20"/>
        <end position="46"/>
    </location>
</feature>
<keyword evidence="4" id="KW-1185">Reference proteome</keyword>
<evidence type="ECO:0000256" key="2">
    <source>
        <dbReference type="SAM" id="Phobius"/>
    </source>
</evidence>